<keyword evidence="4" id="KW-1185">Reference proteome</keyword>
<sequence length="660" mass="73441">MEREGMEAEGMLRDKPSKETTCGIWCFKGAWIQRFANYKAYVLLYGMLGCMFTASYSYAGGIFTTMEKRFRIPSQTMGIISVGNDISQIFVLTVFSYYVGKGHRPRWIAVGIYTVVIFCMLNAGLYFMFGPGQDAISLTYEYGNLNNITEHSNDKKIICQENSTVTCETSDGNEWGPPLTLFLAQLISGFGGSLFGTLGVSYMDDNTKKSKSPALFSISQCLKMFGNVIGYGLASICLNIYISPSLTPRITNTDPRWLGAFWIGWLILGVAMFILGSLVGLFPRTLPEAARRKEMREKTEPTDEPASLRDFMATFIRLFKNKVVMCKTIGGVMYVFGYLPYWMYMPKYFEVIFKQSAAVANLATGFVGLICSAIGILISGFFISKFKPKARTLSMWGFIVKIITICGFIVYNQLGCAINDVQGDISASGELNATQACNAACNCEYVKYSPVCAYGKSFISPCHAGCNDTMRINGTNVFTNCACVNEFDANGVQLPQIAMPGICPIDCSDQFKLFLVVVCILKLIGATAQTSNFIVSMRSVEERDKTVAMGFGMTMITVFALIPAPIFFGRVIDSTCLVWGKTCTSKGNCWLYDAQKLRYFINVNAGGFLAVGLIFALAAWYYVKDVQIFDPEEEKKKVKFEIIELEKDKEKEKEKELKQI</sequence>
<keyword evidence="2" id="KW-0812">Transmembrane</keyword>
<feature type="transmembrane region" description="Helical" evidence="2">
    <location>
        <begin position="513"/>
        <end position="535"/>
    </location>
</feature>
<feature type="transmembrane region" description="Helical" evidence="2">
    <location>
        <begin position="40"/>
        <end position="59"/>
    </location>
</feature>
<evidence type="ECO:0000256" key="1">
    <source>
        <dbReference type="ARBA" id="ARBA00023157"/>
    </source>
</evidence>
<dbReference type="NCBIfam" id="TIGR00805">
    <property type="entry name" value="oat"/>
    <property type="match status" value="1"/>
</dbReference>
<evidence type="ECO:0000313" key="4">
    <source>
        <dbReference type="Proteomes" id="UP001152798"/>
    </source>
</evidence>
<proteinExistence type="inferred from homology"/>
<protein>
    <recommendedName>
        <fullName evidence="2">Solute carrier organic anion transporter family member</fullName>
    </recommendedName>
</protein>
<comment type="similarity">
    <text evidence="2">Belongs to the organo anion transporter (TC 2.A.60) family.</text>
</comment>
<feature type="transmembrane region" description="Helical" evidence="2">
    <location>
        <begin position="395"/>
        <end position="414"/>
    </location>
</feature>
<dbReference type="Pfam" id="PF03137">
    <property type="entry name" value="OATP"/>
    <property type="match status" value="1"/>
</dbReference>
<feature type="transmembrane region" description="Helical" evidence="2">
    <location>
        <begin position="547"/>
        <end position="568"/>
    </location>
</feature>
<feature type="transmembrane region" description="Helical" evidence="2">
    <location>
        <begin position="224"/>
        <end position="242"/>
    </location>
</feature>
<dbReference type="GO" id="GO:0016323">
    <property type="term" value="C:basolateral plasma membrane"/>
    <property type="evidence" value="ECO:0007669"/>
    <property type="project" value="TreeGrafter"/>
</dbReference>
<reference evidence="3" key="1">
    <citation type="submission" date="2022-01" db="EMBL/GenBank/DDBJ databases">
        <authorList>
            <person name="King R."/>
        </authorList>
    </citation>
    <scope>NUCLEOTIDE SEQUENCE</scope>
</reference>
<feature type="transmembrane region" description="Helical" evidence="2">
    <location>
        <begin position="324"/>
        <end position="343"/>
    </location>
</feature>
<organism evidence="3 4">
    <name type="scientific">Nezara viridula</name>
    <name type="common">Southern green stink bug</name>
    <name type="synonym">Cimex viridulus</name>
    <dbReference type="NCBI Taxonomy" id="85310"/>
    <lineage>
        <taxon>Eukaryota</taxon>
        <taxon>Metazoa</taxon>
        <taxon>Ecdysozoa</taxon>
        <taxon>Arthropoda</taxon>
        <taxon>Hexapoda</taxon>
        <taxon>Insecta</taxon>
        <taxon>Pterygota</taxon>
        <taxon>Neoptera</taxon>
        <taxon>Paraneoptera</taxon>
        <taxon>Hemiptera</taxon>
        <taxon>Heteroptera</taxon>
        <taxon>Panheteroptera</taxon>
        <taxon>Pentatomomorpha</taxon>
        <taxon>Pentatomoidea</taxon>
        <taxon>Pentatomidae</taxon>
        <taxon>Pentatominae</taxon>
        <taxon>Nezara</taxon>
    </lineage>
</organism>
<dbReference type="GO" id="GO:0015347">
    <property type="term" value="F:sodium-independent organic anion transmembrane transporter activity"/>
    <property type="evidence" value="ECO:0007669"/>
    <property type="project" value="TreeGrafter"/>
</dbReference>
<gene>
    <name evidence="3" type="ORF">NEZAVI_LOCUS10346</name>
</gene>
<dbReference type="InterPro" id="IPR036259">
    <property type="entry name" value="MFS_trans_sf"/>
</dbReference>
<feature type="transmembrane region" description="Helical" evidence="2">
    <location>
        <begin position="107"/>
        <end position="129"/>
    </location>
</feature>
<dbReference type="GO" id="GO:0006811">
    <property type="term" value="P:monoatomic ion transport"/>
    <property type="evidence" value="ECO:0007669"/>
    <property type="project" value="UniProtKB-KW"/>
</dbReference>
<feature type="transmembrane region" description="Helical" evidence="2">
    <location>
        <begin position="363"/>
        <end position="383"/>
    </location>
</feature>
<evidence type="ECO:0000256" key="2">
    <source>
        <dbReference type="RuleBase" id="RU362056"/>
    </source>
</evidence>
<dbReference type="Gene3D" id="1.20.1250.20">
    <property type="entry name" value="MFS general substrate transporter like domains"/>
    <property type="match status" value="1"/>
</dbReference>
<dbReference type="PANTHER" id="PTHR11388:SF76">
    <property type="entry name" value="SOLUTE CARRIER ORGANIC ANION TRANSPORTER FAMILY MEMBER"/>
    <property type="match status" value="1"/>
</dbReference>
<dbReference type="AlphaFoldDB" id="A0A9P0HF65"/>
<dbReference type="GO" id="GO:0043252">
    <property type="term" value="P:sodium-independent organic anion transport"/>
    <property type="evidence" value="ECO:0007669"/>
    <property type="project" value="TreeGrafter"/>
</dbReference>
<comment type="subcellular location">
    <subcellularLocation>
        <location evidence="2">Cell membrane</location>
        <topology evidence="2">Multi-pass membrane protein</topology>
    </subcellularLocation>
</comment>
<dbReference type="PANTHER" id="PTHR11388">
    <property type="entry name" value="ORGANIC ANION TRANSPORTER"/>
    <property type="match status" value="1"/>
</dbReference>
<keyword evidence="1" id="KW-1015">Disulfide bond</keyword>
<keyword evidence="2" id="KW-0813">Transport</keyword>
<feature type="transmembrane region" description="Helical" evidence="2">
    <location>
        <begin position="182"/>
        <end position="203"/>
    </location>
</feature>
<dbReference type="InterPro" id="IPR004156">
    <property type="entry name" value="OATP"/>
</dbReference>
<keyword evidence="2" id="KW-0472">Membrane</keyword>
<accession>A0A9P0HF65</accession>
<feature type="transmembrane region" description="Helical" evidence="2">
    <location>
        <begin position="262"/>
        <end position="283"/>
    </location>
</feature>
<keyword evidence="2" id="KW-0406">Ion transport</keyword>
<dbReference type="SUPFAM" id="SSF103473">
    <property type="entry name" value="MFS general substrate transporter"/>
    <property type="match status" value="1"/>
</dbReference>
<name>A0A9P0HF65_NEZVI</name>
<dbReference type="Proteomes" id="UP001152798">
    <property type="component" value="Chromosome 5"/>
</dbReference>
<feature type="transmembrane region" description="Helical" evidence="2">
    <location>
        <begin position="79"/>
        <end position="100"/>
    </location>
</feature>
<dbReference type="CDD" id="cd17336">
    <property type="entry name" value="MFS_SLCO_OATP"/>
    <property type="match status" value="1"/>
</dbReference>
<feature type="transmembrane region" description="Helical" evidence="2">
    <location>
        <begin position="599"/>
        <end position="623"/>
    </location>
</feature>
<dbReference type="EMBL" id="OV725081">
    <property type="protein sequence ID" value="CAH1401293.1"/>
    <property type="molecule type" value="Genomic_DNA"/>
</dbReference>
<keyword evidence="2" id="KW-1133">Transmembrane helix</keyword>
<dbReference type="OrthoDB" id="5062115at2759"/>
<evidence type="ECO:0000313" key="3">
    <source>
        <dbReference type="EMBL" id="CAH1401293.1"/>
    </source>
</evidence>